<dbReference type="PANTHER" id="PTHR35813">
    <property type="entry name" value="INNER MEMBRANE PROTEIN YBAN"/>
    <property type="match status" value="1"/>
</dbReference>
<keyword evidence="3" id="KW-1185">Reference proteome</keyword>
<dbReference type="Proteomes" id="UP001595583">
    <property type="component" value="Unassembled WGS sequence"/>
</dbReference>
<sequence>MRFIWLISGLTSLALGGLGVVVPLLPTTPFVLLAAFCFARSSPALHGWLLRNPAFGKAIRDWRANRAISRKGKRASVLFMALSLAVSLVLAVEPAIIGFQALVLSGAAGYILTRRTAA</sequence>
<feature type="transmembrane region" description="Helical" evidence="1">
    <location>
        <begin position="72"/>
        <end position="90"/>
    </location>
</feature>
<dbReference type="RefSeq" id="WP_378225073.1">
    <property type="nucleotide sequence ID" value="NZ_JBHRTK010000031.1"/>
</dbReference>
<dbReference type="PANTHER" id="PTHR35813:SF1">
    <property type="entry name" value="INNER MEMBRANE PROTEIN YBAN"/>
    <property type="match status" value="1"/>
</dbReference>
<reference evidence="3" key="1">
    <citation type="journal article" date="2019" name="Int. J. Syst. Evol. Microbiol.">
        <title>The Global Catalogue of Microorganisms (GCM) 10K type strain sequencing project: providing services to taxonomists for standard genome sequencing and annotation.</title>
        <authorList>
            <consortium name="The Broad Institute Genomics Platform"/>
            <consortium name="The Broad Institute Genome Sequencing Center for Infectious Disease"/>
            <person name="Wu L."/>
            <person name="Ma J."/>
        </authorList>
    </citation>
    <scope>NUCLEOTIDE SEQUENCE [LARGE SCALE GENOMIC DNA]</scope>
    <source>
        <strain evidence="3">KCTC 52165</strain>
    </source>
</reference>
<dbReference type="Pfam" id="PF04304">
    <property type="entry name" value="DUF454"/>
    <property type="match status" value="1"/>
</dbReference>
<dbReference type="InterPro" id="IPR007401">
    <property type="entry name" value="DUF454"/>
</dbReference>
<evidence type="ECO:0000256" key="1">
    <source>
        <dbReference type="SAM" id="Phobius"/>
    </source>
</evidence>
<protein>
    <submittedName>
        <fullName evidence="2">YbaN family protein</fullName>
    </submittedName>
</protein>
<gene>
    <name evidence="2" type="ORF">ACFOHJ_22660</name>
</gene>
<proteinExistence type="predicted"/>
<dbReference type="EMBL" id="JBHRTK010000031">
    <property type="protein sequence ID" value="MFC3209028.1"/>
    <property type="molecule type" value="Genomic_DNA"/>
</dbReference>
<feature type="transmembrane region" description="Helical" evidence="1">
    <location>
        <begin position="96"/>
        <end position="113"/>
    </location>
</feature>
<name>A0ABV7KFA8_9HYPH</name>
<organism evidence="2 3">
    <name type="scientific">Aquamicrobium soli</name>
    <dbReference type="NCBI Taxonomy" id="1811518"/>
    <lineage>
        <taxon>Bacteria</taxon>
        <taxon>Pseudomonadati</taxon>
        <taxon>Pseudomonadota</taxon>
        <taxon>Alphaproteobacteria</taxon>
        <taxon>Hyphomicrobiales</taxon>
        <taxon>Phyllobacteriaceae</taxon>
        <taxon>Aquamicrobium</taxon>
    </lineage>
</organism>
<dbReference type="PIRSF" id="PIRSF016789">
    <property type="entry name" value="DUF454"/>
    <property type="match status" value="1"/>
</dbReference>
<evidence type="ECO:0000313" key="3">
    <source>
        <dbReference type="Proteomes" id="UP001595583"/>
    </source>
</evidence>
<evidence type="ECO:0000313" key="2">
    <source>
        <dbReference type="EMBL" id="MFC3209028.1"/>
    </source>
</evidence>
<keyword evidence="1" id="KW-0472">Membrane</keyword>
<keyword evidence="1" id="KW-1133">Transmembrane helix</keyword>
<keyword evidence="1" id="KW-0812">Transmembrane</keyword>
<accession>A0ABV7KFA8</accession>
<comment type="caution">
    <text evidence="2">The sequence shown here is derived from an EMBL/GenBank/DDBJ whole genome shotgun (WGS) entry which is preliminary data.</text>
</comment>